<keyword evidence="2" id="KW-1185">Reference proteome</keyword>
<dbReference type="EMBL" id="JAHYIQ010000029">
    <property type="protein sequence ID" value="KAK1120733.1"/>
    <property type="molecule type" value="Genomic_DNA"/>
</dbReference>
<protein>
    <submittedName>
        <fullName evidence="1">Uncharacterized protein</fullName>
    </submittedName>
</protein>
<comment type="caution">
    <text evidence="1">The sequence shown here is derived from an EMBL/GenBank/DDBJ whole genome shotgun (WGS) entry which is preliminary data.</text>
</comment>
<dbReference type="AlphaFoldDB" id="A0AA40KHQ2"/>
<sequence>MSPFFQNIGSLANVSLCMYDITNENGELYKVKFKDMCVRLGTDCRLIRHVPRSVCFEVVSLRLGNVYAGLLGYECTRLNRKILLNPRYTFGCTPFFCDTYTNQDDRPVSKEFQ</sequence>
<dbReference type="Proteomes" id="UP001177670">
    <property type="component" value="Unassembled WGS sequence"/>
</dbReference>
<name>A0AA40KHQ2_9HYME</name>
<evidence type="ECO:0000313" key="2">
    <source>
        <dbReference type="Proteomes" id="UP001177670"/>
    </source>
</evidence>
<gene>
    <name evidence="1" type="ORF">K0M31_010937</name>
</gene>
<reference evidence="1" key="1">
    <citation type="submission" date="2021-10" db="EMBL/GenBank/DDBJ databases">
        <title>Melipona bicolor Genome sequencing and assembly.</title>
        <authorList>
            <person name="Araujo N.S."/>
            <person name="Arias M.C."/>
        </authorList>
    </citation>
    <scope>NUCLEOTIDE SEQUENCE</scope>
    <source>
        <strain evidence="1">USP_2M_L1-L4_2017</strain>
        <tissue evidence="1">Whole body</tissue>
    </source>
</reference>
<proteinExistence type="predicted"/>
<accession>A0AA40KHQ2</accession>
<evidence type="ECO:0000313" key="1">
    <source>
        <dbReference type="EMBL" id="KAK1120733.1"/>
    </source>
</evidence>
<organism evidence="1 2">
    <name type="scientific">Melipona bicolor</name>
    <dbReference type="NCBI Taxonomy" id="60889"/>
    <lineage>
        <taxon>Eukaryota</taxon>
        <taxon>Metazoa</taxon>
        <taxon>Ecdysozoa</taxon>
        <taxon>Arthropoda</taxon>
        <taxon>Hexapoda</taxon>
        <taxon>Insecta</taxon>
        <taxon>Pterygota</taxon>
        <taxon>Neoptera</taxon>
        <taxon>Endopterygota</taxon>
        <taxon>Hymenoptera</taxon>
        <taxon>Apocrita</taxon>
        <taxon>Aculeata</taxon>
        <taxon>Apoidea</taxon>
        <taxon>Anthophila</taxon>
        <taxon>Apidae</taxon>
        <taxon>Melipona</taxon>
    </lineage>
</organism>